<evidence type="ECO:0000313" key="2">
    <source>
        <dbReference type="EMBL" id="MDQ0672829.1"/>
    </source>
</evidence>
<accession>A0ABU0PHR2</accession>
<sequence length="271" mass="29106">MNSPPGAVRQRRCLVEFQNNGPGVRSFGGLRGFQGAVTGFTDGSAQFVVTGCHGSASHFSCRIVGDCNIPAAAKFPSHPTGWADSSGYFLLMRLYLWRRRCPESGRGLHRECVKTSQVGGYHTHTQPKTEMPACLTEQGHRVSRANTARRCNQRWQAANPLTPFSQTVYLGAAKAEGLPPLLQRPSVGGAITAVAILAAAPTSLVEASVVGMFNVPFVADIQFAQQSLDHANSDLNRSAPGPQGWPSSQGRGYLRPISAQESRTVLPLRPP</sequence>
<organism evidence="2 3">
    <name type="scientific">Pseudarthrobacter siccitolerans</name>
    <dbReference type="NCBI Taxonomy" id="861266"/>
    <lineage>
        <taxon>Bacteria</taxon>
        <taxon>Bacillati</taxon>
        <taxon>Actinomycetota</taxon>
        <taxon>Actinomycetes</taxon>
        <taxon>Micrococcales</taxon>
        <taxon>Micrococcaceae</taxon>
        <taxon>Pseudarthrobacter</taxon>
    </lineage>
</organism>
<proteinExistence type="predicted"/>
<feature type="region of interest" description="Disordered" evidence="1">
    <location>
        <begin position="232"/>
        <end position="271"/>
    </location>
</feature>
<dbReference type="Proteomes" id="UP001236806">
    <property type="component" value="Unassembled WGS sequence"/>
</dbReference>
<name>A0ABU0PHR2_9MICC</name>
<keyword evidence="3" id="KW-1185">Reference proteome</keyword>
<evidence type="ECO:0000256" key="1">
    <source>
        <dbReference type="SAM" id="MobiDB-lite"/>
    </source>
</evidence>
<dbReference type="EMBL" id="JAUSXB010000001">
    <property type="protein sequence ID" value="MDQ0672829.1"/>
    <property type="molecule type" value="Genomic_DNA"/>
</dbReference>
<evidence type="ECO:0000313" key="3">
    <source>
        <dbReference type="Proteomes" id="UP001236806"/>
    </source>
</evidence>
<comment type="caution">
    <text evidence="2">The sequence shown here is derived from an EMBL/GenBank/DDBJ whole genome shotgun (WGS) entry which is preliminary data.</text>
</comment>
<protein>
    <submittedName>
        <fullName evidence="2">Uncharacterized protein</fullName>
    </submittedName>
</protein>
<reference evidence="2 3" key="1">
    <citation type="submission" date="2023-07" db="EMBL/GenBank/DDBJ databases">
        <title>Comparative genomics of wheat-associated soil bacteria to identify genetic determinants of phenazine resistance.</title>
        <authorList>
            <person name="Mouncey N."/>
        </authorList>
    </citation>
    <scope>NUCLEOTIDE SEQUENCE [LARGE SCALE GENOMIC DNA]</scope>
    <source>
        <strain evidence="2 3">W1I3</strain>
    </source>
</reference>
<gene>
    <name evidence="2" type="ORF">QFZ36_000390</name>
</gene>